<gene>
    <name evidence="2" type="ORF">KUTeg_006829</name>
</gene>
<dbReference type="EMBL" id="JARBDR010000337">
    <property type="protein sequence ID" value="KAJ8314679.1"/>
    <property type="molecule type" value="Genomic_DNA"/>
</dbReference>
<feature type="compositionally biased region" description="Basic residues" evidence="1">
    <location>
        <begin position="105"/>
        <end position="118"/>
    </location>
</feature>
<proteinExistence type="predicted"/>
<keyword evidence="3" id="KW-1185">Reference proteome</keyword>
<feature type="region of interest" description="Disordered" evidence="1">
    <location>
        <begin position="83"/>
        <end position="121"/>
    </location>
</feature>
<evidence type="ECO:0000256" key="1">
    <source>
        <dbReference type="SAM" id="MobiDB-lite"/>
    </source>
</evidence>
<sequence length="179" mass="20384">MSLCLIREAELKAKIKQRKMFLRKLTRMHQMAMTHSAAAARIIEKNDDEINQLMDGKTLRDVISVFPQREEDAYITEEDIGYQPIDFDNLPGKSHESRQSSAKSRSSHHSANSKKSKSASKLLNRRESFTEDKNTVSSKPLPLTLDEIRNKNKIIEAKCLSTFWVNYAKTDTVSGVVAQ</sequence>
<comment type="caution">
    <text evidence="2">The sequence shown here is derived from an EMBL/GenBank/DDBJ whole genome shotgun (WGS) entry which is preliminary data.</text>
</comment>
<accession>A0ABQ9FBF9</accession>
<evidence type="ECO:0000313" key="2">
    <source>
        <dbReference type="EMBL" id="KAJ8314679.1"/>
    </source>
</evidence>
<organism evidence="2 3">
    <name type="scientific">Tegillarca granosa</name>
    <name type="common">Malaysian cockle</name>
    <name type="synonym">Anadara granosa</name>
    <dbReference type="NCBI Taxonomy" id="220873"/>
    <lineage>
        <taxon>Eukaryota</taxon>
        <taxon>Metazoa</taxon>
        <taxon>Spiralia</taxon>
        <taxon>Lophotrochozoa</taxon>
        <taxon>Mollusca</taxon>
        <taxon>Bivalvia</taxon>
        <taxon>Autobranchia</taxon>
        <taxon>Pteriomorphia</taxon>
        <taxon>Arcoida</taxon>
        <taxon>Arcoidea</taxon>
        <taxon>Arcidae</taxon>
        <taxon>Tegillarca</taxon>
    </lineage>
</organism>
<reference evidence="2 3" key="1">
    <citation type="submission" date="2022-12" db="EMBL/GenBank/DDBJ databases">
        <title>Chromosome-level genome of Tegillarca granosa.</title>
        <authorList>
            <person name="Kim J."/>
        </authorList>
    </citation>
    <scope>NUCLEOTIDE SEQUENCE [LARGE SCALE GENOMIC DNA]</scope>
    <source>
        <strain evidence="2">Teg-2019</strain>
        <tissue evidence="2">Adductor muscle</tissue>
    </source>
</reference>
<evidence type="ECO:0000313" key="3">
    <source>
        <dbReference type="Proteomes" id="UP001217089"/>
    </source>
</evidence>
<dbReference type="Proteomes" id="UP001217089">
    <property type="component" value="Unassembled WGS sequence"/>
</dbReference>
<protein>
    <submittedName>
        <fullName evidence="2">Uncharacterized protein</fullName>
    </submittedName>
</protein>
<name>A0ABQ9FBF9_TEGGR</name>